<keyword evidence="4" id="KW-0521">NADP</keyword>
<dbReference type="Proteomes" id="UP000749010">
    <property type="component" value="Unassembled WGS sequence"/>
</dbReference>
<dbReference type="InterPro" id="IPR002347">
    <property type="entry name" value="SDR_fam"/>
</dbReference>
<dbReference type="Pfam" id="PF00106">
    <property type="entry name" value="adh_short"/>
    <property type="match status" value="1"/>
</dbReference>
<dbReference type="InterPro" id="IPR020904">
    <property type="entry name" value="Sc_DH/Rdtase_CS"/>
</dbReference>
<dbReference type="PRINTS" id="PR00081">
    <property type="entry name" value="GDHRDH"/>
</dbReference>
<dbReference type="SMART" id="SM00822">
    <property type="entry name" value="PKS_KR"/>
    <property type="match status" value="1"/>
</dbReference>
<dbReference type="PROSITE" id="PS00061">
    <property type="entry name" value="ADH_SHORT"/>
    <property type="match status" value="1"/>
</dbReference>
<comment type="pathway">
    <text evidence="1">Lipid metabolism; fatty acid biosynthesis.</text>
</comment>
<keyword evidence="11" id="KW-1185">Reference proteome</keyword>
<evidence type="ECO:0000256" key="7">
    <source>
        <dbReference type="ARBA" id="ARBA00023160"/>
    </source>
</evidence>
<evidence type="ECO:0000256" key="6">
    <source>
        <dbReference type="ARBA" id="ARBA00023098"/>
    </source>
</evidence>
<evidence type="ECO:0000313" key="10">
    <source>
        <dbReference type="EMBL" id="NMQ27264.1"/>
    </source>
</evidence>
<evidence type="ECO:0000256" key="4">
    <source>
        <dbReference type="ARBA" id="ARBA00022857"/>
    </source>
</evidence>
<accession>A0ABX1TW12</accession>
<comment type="caution">
    <text evidence="10">The sequence shown here is derived from an EMBL/GenBank/DDBJ whole genome shotgun (WGS) entry which is preliminary data.</text>
</comment>
<dbReference type="SUPFAM" id="SSF51735">
    <property type="entry name" value="NAD(P)-binding Rossmann-fold domains"/>
    <property type="match status" value="1"/>
</dbReference>
<dbReference type="InterPro" id="IPR036291">
    <property type="entry name" value="NAD(P)-bd_dom_sf"/>
</dbReference>
<protein>
    <submittedName>
        <fullName evidence="10">SDR family NAD(P)-dependent oxidoreductase</fullName>
    </submittedName>
</protein>
<comment type="similarity">
    <text evidence="8">Belongs to the short-chain dehydrogenases/reductases (SDR) family.</text>
</comment>
<sequence>MHLEDLKGDWALVTGASSGIGQEFALQLAAAGVNLVLVARRADRLKSLATNLRARHGIEALDLPIDLAQAMAAEELHQLLQRQGIKIRLLVNNAALGHWAPFETGTTQAYEALIRVNALAVVNLCHNFLHDLASHHDSAIINVSSPAAYQPVPFLAVYAASKAFVHNFSQALHEEWRKHGVLVQTLLPGPTPTELPGAQAGTRGKGIGTTVGASYPVRLSLPHLAKATAVVTAARGTLWQRLFALLPAKFVIRQVSRMFSPGS</sequence>
<feature type="domain" description="Ketoreductase" evidence="9">
    <location>
        <begin position="9"/>
        <end position="193"/>
    </location>
</feature>
<name>A0ABX1TW12_9PROT</name>
<keyword evidence="7" id="KW-0275">Fatty acid biosynthesis</keyword>
<dbReference type="PANTHER" id="PTHR43086:SF2">
    <property type="entry name" value="HYDROXYSTEROID DEHYDROGENASE-LIKE PROTEIN 1"/>
    <property type="match status" value="1"/>
</dbReference>
<reference evidence="10 11" key="1">
    <citation type="submission" date="2019-03" db="EMBL/GenBank/DDBJ databases">
        <title>Metabolic reconstructions from genomes of highly enriched 'Candidatus Accumulibacter' and 'Candidatus Competibacter' bioreactor populations.</title>
        <authorList>
            <person name="Annavajhala M.K."/>
            <person name="Welles L."/>
            <person name="Abbas B."/>
            <person name="Sorokin D."/>
            <person name="Park H."/>
            <person name="Van Loosdrecht M."/>
            <person name="Chandran K."/>
        </authorList>
    </citation>
    <scope>NUCLEOTIDE SEQUENCE [LARGE SCALE GENOMIC DNA]</scope>
    <source>
        <strain evidence="10 11">SBR_S</strain>
    </source>
</reference>
<keyword evidence="6" id="KW-0443">Lipid metabolism</keyword>
<gene>
    <name evidence="10" type="ORF">E4Q23_05545</name>
</gene>
<keyword evidence="5" id="KW-0560">Oxidoreductase</keyword>
<evidence type="ECO:0000256" key="1">
    <source>
        <dbReference type="ARBA" id="ARBA00005194"/>
    </source>
</evidence>
<evidence type="ECO:0000256" key="5">
    <source>
        <dbReference type="ARBA" id="ARBA00023002"/>
    </source>
</evidence>
<keyword evidence="2" id="KW-0444">Lipid biosynthesis</keyword>
<dbReference type="EMBL" id="SPMY01000016">
    <property type="protein sequence ID" value="NMQ27264.1"/>
    <property type="molecule type" value="Genomic_DNA"/>
</dbReference>
<dbReference type="RefSeq" id="WP_169065711.1">
    <property type="nucleotide sequence ID" value="NZ_SPMY01000016.1"/>
</dbReference>
<dbReference type="InterPro" id="IPR057326">
    <property type="entry name" value="KR_dom"/>
</dbReference>
<evidence type="ECO:0000313" key="11">
    <source>
        <dbReference type="Proteomes" id="UP000749010"/>
    </source>
</evidence>
<dbReference type="Gene3D" id="3.40.50.720">
    <property type="entry name" value="NAD(P)-binding Rossmann-like Domain"/>
    <property type="match status" value="1"/>
</dbReference>
<proteinExistence type="inferred from homology"/>
<organism evidence="10 11">
    <name type="scientific">Candidatus Accumulibacter phosphatis</name>
    <dbReference type="NCBI Taxonomy" id="327160"/>
    <lineage>
        <taxon>Bacteria</taxon>
        <taxon>Pseudomonadati</taxon>
        <taxon>Pseudomonadota</taxon>
        <taxon>Betaproteobacteria</taxon>
        <taxon>Candidatus Accumulibacter</taxon>
    </lineage>
</organism>
<dbReference type="PIRSF" id="PIRSF000126">
    <property type="entry name" value="11-beta-HSD1"/>
    <property type="match status" value="1"/>
</dbReference>
<evidence type="ECO:0000259" key="9">
    <source>
        <dbReference type="SMART" id="SM00822"/>
    </source>
</evidence>
<evidence type="ECO:0000256" key="8">
    <source>
        <dbReference type="RuleBase" id="RU000363"/>
    </source>
</evidence>
<keyword evidence="3" id="KW-0276">Fatty acid metabolism</keyword>
<evidence type="ECO:0000256" key="2">
    <source>
        <dbReference type="ARBA" id="ARBA00022516"/>
    </source>
</evidence>
<evidence type="ECO:0000256" key="3">
    <source>
        <dbReference type="ARBA" id="ARBA00022832"/>
    </source>
</evidence>
<dbReference type="PRINTS" id="PR00080">
    <property type="entry name" value="SDRFAMILY"/>
</dbReference>
<dbReference type="PANTHER" id="PTHR43086">
    <property type="entry name" value="VERY-LONG-CHAIN 3-OXOOACYL-COA REDUCTASE"/>
    <property type="match status" value="1"/>
</dbReference>